<dbReference type="AlphaFoldDB" id="A0A1G2L862"/>
<dbReference type="Proteomes" id="UP000177982">
    <property type="component" value="Unassembled WGS sequence"/>
</dbReference>
<gene>
    <name evidence="1" type="ORF">A2934_01535</name>
</gene>
<dbReference type="EMBL" id="MHQO01000020">
    <property type="protein sequence ID" value="OHA06949.1"/>
    <property type="molecule type" value="Genomic_DNA"/>
</dbReference>
<organism evidence="1 2">
    <name type="scientific">Candidatus Sungbacteria bacterium RIFCSPLOWO2_01_FULL_47_10</name>
    <dbReference type="NCBI Taxonomy" id="1802276"/>
    <lineage>
        <taxon>Bacteria</taxon>
        <taxon>Candidatus Sungiibacteriota</taxon>
    </lineage>
</organism>
<accession>A0A1G2L862</accession>
<proteinExistence type="predicted"/>
<reference evidence="1 2" key="1">
    <citation type="journal article" date="2016" name="Nat. Commun.">
        <title>Thousands of microbial genomes shed light on interconnected biogeochemical processes in an aquifer system.</title>
        <authorList>
            <person name="Anantharaman K."/>
            <person name="Brown C.T."/>
            <person name="Hug L.A."/>
            <person name="Sharon I."/>
            <person name="Castelle C.J."/>
            <person name="Probst A.J."/>
            <person name="Thomas B.C."/>
            <person name="Singh A."/>
            <person name="Wilkins M.J."/>
            <person name="Karaoz U."/>
            <person name="Brodie E.L."/>
            <person name="Williams K.H."/>
            <person name="Hubbard S.S."/>
            <person name="Banfield J.F."/>
        </authorList>
    </citation>
    <scope>NUCLEOTIDE SEQUENCE [LARGE SCALE GENOMIC DNA]</scope>
</reference>
<protein>
    <submittedName>
        <fullName evidence="1">Uncharacterized protein</fullName>
    </submittedName>
</protein>
<comment type="caution">
    <text evidence="1">The sequence shown here is derived from an EMBL/GenBank/DDBJ whole genome shotgun (WGS) entry which is preliminary data.</text>
</comment>
<evidence type="ECO:0000313" key="1">
    <source>
        <dbReference type="EMBL" id="OHA06949.1"/>
    </source>
</evidence>
<name>A0A1G2L862_9BACT</name>
<evidence type="ECO:0000313" key="2">
    <source>
        <dbReference type="Proteomes" id="UP000177982"/>
    </source>
</evidence>
<sequence>MIEIVRNYNPVRDYFNNEFWNPDHDLNVDSTTVDREHKRLKNQGLELLCNAFRNNPSETIRQLNSDGYRVVVVCNTAYNVAGEQVYSLVSLWGKEKLSKKLNRFVRSIGLLR</sequence>